<keyword evidence="1" id="KW-0812">Transmembrane</keyword>
<evidence type="ECO:0000256" key="1">
    <source>
        <dbReference type="SAM" id="Phobius"/>
    </source>
</evidence>
<keyword evidence="1" id="KW-0472">Membrane</keyword>
<feature type="transmembrane region" description="Helical" evidence="1">
    <location>
        <begin position="201"/>
        <end position="220"/>
    </location>
</feature>
<dbReference type="GO" id="GO:0016780">
    <property type="term" value="F:phosphotransferase activity, for other substituted phosphate groups"/>
    <property type="evidence" value="ECO:0007669"/>
    <property type="project" value="InterPro"/>
</dbReference>
<dbReference type="AlphaFoldDB" id="A0A6J6VDM4"/>
<protein>
    <submittedName>
        <fullName evidence="2">Unannotated protein</fullName>
    </submittedName>
</protein>
<dbReference type="EMBL" id="CAEZZX010000006">
    <property type="protein sequence ID" value="CAB4769073.1"/>
    <property type="molecule type" value="Genomic_DNA"/>
</dbReference>
<feature type="transmembrane region" description="Helical" evidence="1">
    <location>
        <begin position="58"/>
        <end position="91"/>
    </location>
</feature>
<evidence type="ECO:0000313" key="2">
    <source>
        <dbReference type="EMBL" id="CAB4769073.1"/>
    </source>
</evidence>
<proteinExistence type="predicted"/>
<feature type="transmembrane region" description="Helical" evidence="1">
    <location>
        <begin position="33"/>
        <end position="52"/>
    </location>
</feature>
<reference evidence="2" key="1">
    <citation type="submission" date="2020-05" db="EMBL/GenBank/DDBJ databases">
        <authorList>
            <person name="Chiriac C."/>
            <person name="Salcher M."/>
            <person name="Ghai R."/>
            <person name="Kavagutti S V."/>
        </authorList>
    </citation>
    <scope>NUCLEOTIDE SEQUENCE</scope>
</reference>
<gene>
    <name evidence="2" type="ORF">UFOPK2938_00061</name>
</gene>
<sequence>MSLSKPSIEELRQVCQPASTMDRRNGEHWAGRLYMRRISLYLTRVFLALGWSPNQITWLMIACGIGAAPALLIPGVAGPIVAVVLIQLYLLLDCCDGEVARWTKRTSPTGVYLDRVGHYLTEAALMVGLGFRAAAESGQTFATIGVLAALGVVLIKSETDLVLSARAASGLPAMTDADLVPRSSALSTARKFASMLGYHKILGAVEASLIILGAAIVDVVTGSFTATAAMTVIFATVAGIQVVLHLVSILSSQRLR</sequence>
<dbReference type="GO" id="GO:0016020">
    <property type="term" value="C:membrane"/>
    <property type="evidence" value="ECO:0007669"/>
    <property type="project" value="InterPro"/>
</dbReference>
<dbReference type="InterPro" id="IPR000462">
    <property type="entry name" value="CDP-OH_P_trans"/>
</dbReference>
<accession>A0A6J6VDM4</accession>
<dbReference type="Pfam" id="PF01066">
    <property type="entry name" value="CDP-OH_P_transf"/>
    <property type="match status" value="1"/>
</dbReference>
<feature type="transmembrane region" description="Helical" evidence="1">
    <location>
        <begin position="226"/>
        <end position="250"/>
    </location>
</feature>
<keyword evidence="1" id="KW-1133">Transmembrane helix</keyword>
<dbReference type="Gene3D" id="1.20.120.1760">
    <property type="match status" value="1"/>
</dbReference>
<organism evidence="2">
    <name type="scientific">freshwater metagenome</name>
    <dbReference type="NCBI Taxonomy" id="449393"/>
    <lineage>
        <taxon>unclassified sequences</taxon>
        <taxon>metagenomes</taxon>
        <taxon>ecological metagenomes</taxon>
    </lineage>
</organism>
<dbReference type="InterPro" id="IPR043130">
    <property type="entry name" value="CDP-OH_PTrfase_TM_dom"/>
</dbReference>
<dbReference type="GO" id="GO:0008654">
    <property type="term" value="P:phospholipid biosynthetic process"/>
    <property type="evidence" value="ECO:0007669"/>
    <property type="project" value="InterPro"/>
</dbReference>
<name>A0A6J6VDM4_9ZZZZ</name>